<dbReference type="Proteomes" id="UP000468388">
    <property type="component" value="Unassembled WGS sequence"/>
</dbReference>
<name>A0A6N8JD93_9BACT</name>
<protein>
    <submittedName>
        <fullName evidence="1">Uncharacterized protein</fullName>
    </submittedName>
</protein>
<reference evidence="1 2" key="1">
    <citation type="submission" date="2019-12" db="EMBL/GenBank/DDBJ databases">
        <title>The draft genomic sequence of strain Chitinophaga oryziterrae JCM 16595.</title>
        <authorList>
            <person name="Zhang X."/>
        </authorList>
    </citation>
    <scope>NUCLEOTIDE SEQUENCE [LARGE SCALE GENOMIC DNA]</scope>
    <source>
        <strain evidence="1 2">JCM 16595</strain>
    </source>
</reference>
<dbReference type="OrthoDB" id="673032at2"/>
<comment type="caution">
    <text evidence="1">The sequence shown here is derived from an EMBL/GenBank/DDBJ whole genome shotgun (WGS) entry which is preliminary data.</text>
</comment>
<dbReference type="AlphaFoldDB" id="A0A6N8JD93"/>
<sequence length="92" mass="10217">MIDEAFLPFGDLVDKILDIPGATITDDVNGIHSYIYEIEIGTPVELDISVDENGKVRIGSVPPLYRVNSSFRPSYHSITIKAEKYTPPEHGE</sequence>
<proteinExistence type="predicted"/>
<keyword evidence="2" id="KW-1185">Reference proteome</keyword>
<dbReference type="EMBL" id="WRXO01000004">
    <property type="protein sequence ID" value="MVT42239.1"/>
    <property type="molecule type" value="Genomic_DNA"/>
</dbReference>
<accession>A0A6N8JD93</accession>
<evidence type="ECO:0000313" key="2">
    <source>
        <dbReference type="Proteomes" id="UP000468388"/>
    </source>
</evidence>
<dbReference type="RefSeq" id="WP_157300866.1">
    <property type="nucleotide sequence ID" value="NZ_BAAAZB010000005.1"/>
</dbReference>
<gene>
    <name evidence="1" type="ORF">GO495_16735</name>
</gene>
<evidence type="ECO:0000313" key="1">
    <source>
        <dbReference type="EMBL" id="MVT42239.1"/>
    </source>
</evidence>
<organism evidence="1 2">
    <name type="scientific">Chitinophaga oryziterrae</name>
    <dbReference type="NCBI Taxonomy" id="1031224"/>
    <lineage>
        <taxon>Bacteria</taxon>
        <taxon>Pseudomonadati</taxon>
        <taxon>Bacteroidota</taxon>
        <taxon>Chitinophagia</taxon>
        <taxon>Chitinophagales</taxon>
        <taxon>Chitinophagaceae</taxon>
        <taxon>Chitinophaga</taxon>
    </lineage>
</organism>